<comment type="caution">
    <text evidence="1">The sequence shown here is derived from an EMBL/GenBank/DDBJ whole genome shotgun (WGS) entry which is preliminary data.</text>
</comment>
<dbReference type="InterPro" id="IPR023393">
    <property type="entry name" value="START-like_dom_sf"/>
</dbReference>
<dbReference type="Proteomes" id="UP000266677">
    <property type="component" value="Unassembled WGS sequence"/>
</dbReference>
<evidence type="ECO:0000313" key="2">
    <source>
        <dbReference type="Proteomes" id="UP000266677"/>
    </source>
</evidence>
<accession>A0A3A4KQK0</accession>
<organism evidence="1 2">
    <name type="scientific">Nocardia panacis</name>
    <dbReference type="NCBI Taxonomy" id="2340916"/>
    <lineage>
        <taxon>Bacteria</taxon>
        <taxon>Bacillati</taxon>
        <taxon>Actinomycetota</taxon>
        <taxon>Actinomycetes</taxon>
        <taxon>Mycobacteriales</taxon>
        <taxon>Nocardiaceae</taxon>
        <taxon>Nocardia</taxon>
    </lineage>
</organism>
<reference evidence="1 2" key="1">
    <citation type="submission" date="2018-09" db="EMBL/GenBank/DDBJ databases">
        <title>YIM PH21274 draft genome.</title>
        <authorList>
            <person name="Miao C."/>
        </authorList>
    </citation>
    <scope>NUCLEOTIDE SEQUENCE [LARGE SCALE GENOMIC DNA]</scope>
    <source>
        <strain evidence="1 2">YIM PH 21724</strain>
    </source>
</reference>
<dbReference type="PANTHER" id="PTHR39683">
    <property type="entry name" value="CONSERVED PROTEIN TB16.3"/>
    <property type="match status" value="1"/>
</dbReference>
<dbReference type="EMBL" id="QZFU01000014">
    <property type="protein sequence ID" value="RJO77965.1"/>
    <property type="molecule type" value="Genomic_DNA"/>
</dbReference>
<dbReference type="AlphaFoldDB" id="A0A3A4KQK0"/>
<proteinExistence type="predicted"/>
<name>A0A3A4KQK0_9NOCA</name>
<dbReference type="Pfam" id="PF10604">
    <property type="entry name" value="Polyketide_cyc2"/>
    <property type="match status" value="1"/>
</dbReference>
<dbReference type="SUPFAM" id="SSF55961">
    <property type="entry name" value="Bet v1-like"/>
    <property type="match status" value="1"/>
</dbReference>
<gene>
    <name evidence="1" type="ORF">D5S18_06735</name>
</gene>
<dbReference type="PANTHER" id="PTHR39683:SF4">
    <property type="entry name" value="COENZYME Q-BINDING PROTEIN COQ10 START DOMAIN-CONTAINING PROTEIN"/>
    <property type="match status" value="1"/>
</dbReference>
<protein>
    <recommendedName>
        <fullName evidence="3">SRPBCC family protein</fullName>
    </recommendedName>
</protein>
<dbReference type="OrthoDB" id="4730534at2"/>
<evidence type="ECO:0008006" key="3">
    <source>
        <dbReference type="Google" id="ProtNLM"/>
    </source>
</evidence>
<evidence type="ECO:0000313" key="1">
    <source>
        <dbReference type="EMBL" id="RJO77965.1"/>
    </source>
</evidence>
<dbReference type="InterPro" id="IPR019587">
    <property type="entry name" value="Polyketide_cyclase/dehydratase"/>
</dbReference>
<sequence>MRTKSDIHIVVDSEPARVFDALAAVDQLPQWSPTHDDARIATRDESGRPRRVFVNTNILGSLDMQVLEYDWGESRAAWKIVDSSRGCKGNGWCEVSTAENETRLWFRTEVYVPLPIPGILLKRNMRKYSELAAQNFIGFLDGFPRPIDPFTPAADPLPQDSQPESV</sequence>
<dbReference type="Gene3D" id="3.30.530.20">
    <property type="match status" value="1"/>
</dbReference>
<keyword evidence="2" id="KW-1185">Reference proteome</keyword>
<dbReference type="RefSeq" id="WP_120038942.1">
    <property type="nucleotide sequence ID" value="NZ_QZFU01000014.1"/>
</dbReference>